<reference evidence="2 3" key="1">
    <citation type="journal article" date="2017" name="Nat. Commun.">
        <title>In situ click chemistry generation of cyclooxygenase-2 inhibitors.</title>
        <authorList>
            <person name="Bhardwaj A."/>
            <person name="Kaur J."/>
            <person name="Wuest M."/>
            <person name="Wuest F."/>
        </authorList>
    </citation>
    <scope>NUCLEOTIDE SEQUENCE [LARGE SCALE GENOMIC DNA]</scope>
    <source>
        <strain evidence="2">S2_012_000_R3_94</strain>
    </source>
</reference>
<dbReference type="SMART" id="SM00014">
    <property type="entry name" value="acidPPc"/>
    <property type="match status" value="1"/>
</dbReference>
<evidence type="ECO:0000313" key="2">
    <source>
        <dbReference type="EMBL" id="TKW65688.1"/>
    </source>
</evidence>
<evidence type="ECO:0000313" key="3">
    <source>
        <dbReference type="Proteomes" id="UP000315344"/>
    </source>
</evidence>
<feature type="domain" description="Phosphatidic acid phosphatase type 2/haloperoxidase" evidence="1">
    <location>
        <begin position="82"/>
        <end position="194"/>
    </location>
</feature>
<name>A0A533I7N7_PARDE</name>
<accession>A0A533I7N7</accession>
<dbReference type="PANTHER" id="PTHR14969">
    <property type="entry name" value="SPHINGOSINE-1-PHOSPHATE PHOSPHOHYDROLASE"/>
    <property type="match status" value="1"/>
</dbReference>
<protein>
    <submittedName>
        <fullName evidence="2">Phosphatase PAP2 family protein</fullName>
    </submittedName>
</protein>
<organism evidence="2 3">
    <name type="scientific">Paracoccus denitrificans</name>
    <dbReference type="NCBI Taxonomy" id="266"/>
    <lineage>
        <taxon>Bacteria</taxon>
        <taxon>Pseudomonadati</taxon>
        <taxon>Pseudomonadota</taxon>
        <taxon>Alphaproteobacteria</taxon>
        <taxon>Rhodobacterales</taxon>
        <taxon>Paracoccaceae</taxon>
        <taxon>Paracoccus</taxon>
    </lineage>
</organism>
<dbReference type="CDD" id="cd01610">
    <property type="entry name" value="PAP2_like"/>
    <property type="match status" value="1"/>
</dbReference>
<sequence>MMNAQDGQAHPIEKEPENIVEGAEQAEVEATVSLARHSDHPAIRTLAILSEISDQPPAFTLASVAGLAGLLFGNKRLAQAGLRSVAALGAATATKAVVKASVTRTRPFVLRDHGHYDRRTGGPNDGPWNSFPSGHTANAFAGGRAISRVYPQATVPLMVAATAIAAVQVPRGSHYPSDLLGGIVVGLLTEAAVNRVWPKAVGEDEGDATIAPRSRNLASAEGAH</sequence>
<dbReference type="InterPro" id="IPR036938">
    <property type="entry name" value="PAP2/HPO_sf"/>
</dbReference>
<proteinExistence type="predicted"/>
<dbReference type="Gene3D" id="1.20.144.10">
    <property type="entry name" value="Phosphatidic acid phosphatase type 2/haloperoxidase"/>
    <property type="match status" value="1"/>
</dbReference>
<dbReference type="AlphaFoldDB" id="A0A533I7N7"/>
<dbReference type="EMBL" id="VAFL01000011">
    <property type="protein sequence ID" value="TKW65688.1"/>
    <property type="molecule type" value="Genomic_DNA"/>
</dbReference>
<dbReference type="Proteomes" id="UP000315344">
    <property type="component" value="Unassembled WGS sequence"/>
</dbReference>
<comment type="caution">
    <text evidence="2">The sequence shown here is derived from an EMBL/GenBank/DDBJ whole genome shotgun (WGS) entry which is preliminary data.</text>
</comment>
<dbReference type="Pfam" id="PF01569">
    <property type="entry name" value="PAP2"/>
    <property type="match status" value="1"/>
</dbReference>
<dbReference type="SUPFAM" id="SSF48317">
    <property type="entry name" value="Acid phosphatase/Vanadium-dependent haloperoxidase"/>
    <property type="match status" value="1"/>
</dbReference>
<evidence type="ECO:0000259" key="1">
    <source>
        <dbReference type="SMART" id="SM00014"/>
    </source>
</evidence>
<gene>
    <name evidence="2" type="ORF">DI616_13820</name>
</gene>
<dbReference type="InterPro" id="IPR000326">
    <property type="entry name" value="PAP2/HPO"/>
</dbReference>
<dbReference type="PANTHER" id="PTHR14969:SF13">
    <property type="entry name" value="AT30094P"/>
    <property type="match status" value="1"/>
</dbReference>